<name>A0AAN8EGR9_9EURO</name>
<comment type="caution">
    <text evidence="1">The sequence shown here is derived from an EMBL/GenBank/DDBJ whole genome shotgun (WGS) entry which is preliminary data.</text>
</comment>
<reference evidence="1 2" key="1">
    <citation type="submission" date="2022-12" db="EMBL/GenBank/DDBJ databases">
        <title>Genomic features and morphological characterization of a novel Knufia sp. strain isolated from spacecraft assembly facility.</title>
        <authorList>
            <person name="Teixeira M."/>
            <person name="Chander A.M."/>
            <person name="Stajich J.E."/>
            <person name="Venkateswaran K."/>
        </authorList>
    </citation>
    <scope>NUCLEOTIDE SEQUENCE [LARGE SCALE GENOMIC DNA]</scope>
    <source>
        <strain evidence="1 2">FJI-L2-BK-P2</strain>
    </source>
</reference>
<evidence type="ECO:0000313" key="1">
    <source>
        <dbReference type="EMBL" id="KAK5955284.1"/>
    </source>
</evidence>
<organism evidence="1 2">
    <name type="scientific">Knufia fluminis</name>
    <dbReference type="NCBI Taxonomy" id="191047"/>
    <lineage>
        <taxon>Eukaryota</taxon>
        <taxon>Fungi</taxon>
        <taxon>Dikarya</taxon>
        <taxon>Ascomycota</taxon>
        <taxon>Pezizomycotina</taxon>
        <taxon>Eurotiomycetes</taxon>
        <taxon>Chaetothyriomycetidae</taxon>
        <taxon>Chaetothyriales</taxon>
        <taxon>Trichomeriaceae</taxon>
        <taxon>Knufia</taxon>
    </lineage>
</organism>
<keyword evidence="2" id="KW-1185">Reference proteome</keyword>
<dbReference type="AlphaFoldDB" id="A0AAN8EGR9"/>
<evidence type="ECO:0000313" key="2">
    <source>
        <dbReference type="Proteomes" id="UP001316803"/>
    </source>
</evidence>
<proteinExistence type="predicted"/>
<gene>
    <name evidence="1" type="ORF">OHC33_003966</name>
</gene>
<dbReference type="EMBL" id="JAKLMC020000007">
    <property type="protein sequence ID" value="KAK5955284.1"/>
    <property type="molecule type" value="Genomic_DNA"/>
</dbReference>
<protein>
    <submittedName>
        <fullName evidence="1">Uncharacterized protein</fullName>
    </submittedName>
</protein>
<sequence>MPVIGKRLFLCGTSVSHKSQSHGLVSTSSALSARVTLTEAGLTVTALVDDAACIHKETNDYFANGVPTGKLIPDKDGDHITAEFFRPKEKDWVVFHLYVKQVRNQGKLTYVPNNGVKNNPRIYFETKSATPTSVIKAGDKQETCRV</sequence>
<accession>A0AAN8EGR9</accession>
<dbReference type="Proteomes" id="UP001316803">
    <property type="component" value="Unassembled WGS sequence"/>
</dbReference>